<sequence>MKDKGKISNLSNEELLDFYKKESRSEYFAELYKRYIPLVYGLCLKYLGNKDDAQDAVMDIYEEVSKKIFQYEIKNFHTWLYSVAKNHCLGKLRKENKNVFLNIDHIIMENEENFTLIDGERSEKEERALSFCLNELNKEQRKSIDLFYFENKSYADIADETGFTLEKVKSYIQNGKRNLKNCILRVLNGN</sequence>
<dbReference type="Pfam" id="PF08281">
    <property type="entry name" value="Sigma70_r4_2"/>
    <property type="match status" value="1"/>
</dbReference>
<dbReference type="AlphaFoldDB" id="A0A653AD08"/>
<evidence type="ECO:0000256" key="1">
    <source>
        <dbReference type="ARBA" id="ARBA00010641"/>
    </source>
</evidence>
<dbReference type="PANTHER" id="PTHR43133:SF8">
    <property type="entry name" value="RNA POLYMERASE SIGMA FACTOR HI_1459-RELATED"/>
    <property type="match status" value="1"/>
</dbReference>
<name>A0A653AD08_9BACT</name>
<comment type="similarity">
    <text evidence="1">Belongs to the sigma-70 factor family. ECF subfamily.</text>
</comment>
<keyword evidence="4" id="KW-0238">DNA-binding</keyword>
<evidence type="ECO:0000259" key="6">
    <source>
        <dbReference type="Pfam" id="PF04542"/>
    </source>
</evidence>
<dbReference type="InterPro" id="IPR013324">
    <property type="entry name" value="RNA_pol_sigma_r3/r4-like"/>
</dbReference>
<evidence type="ECO:0000256" key="2">
    <source>
        <dbReference type="ARBA" id="ARBA00023015"/>
    </source>
</evidence>
<accession>A0A653AD08</accession>
<dbReference type="GO" id="GO:0016987">
    <property type="term" value="F:sigma factor activity"/>
    <property type="evidence" value="ECO:0007669"/>
    <property type="project" value="UniProtKB-KW"/>
</dbReference>
<dbReference type="GO" id="GO:0003677">
    <property type="term" value="F:DNA binding"/>
    <property type="evidence" value="ECO:0007669"/>
    <property type="project" value="UniProtKB-KW"/>
</dbReference>
<dbReference type="InterPro" id="IPR007627">
    <property type="entry name" value="RNA_pol_sigma70_r2"/>
</dbReference>
<evidence type="ECO:0000256" key="3">
    <source>
        <dbReference type="ARBA" id="ARBA00023082"/>
    </source>
</evidence>
<dbReference type="Gene3D" id="1.10.10.10">
    <property type="entry name" value="Winged helix-like DNA-binding domain superfamily/Winged helix DNA-binding domain"/>
    <property type="match status" value="1"/>
</dbReference>
<feature type="domain" description="RNA polymerase sigma factor 70 region 4 type 2" evidence="7">
    <location>
        <begin position="128"/>
        <end position="179"/>
    </location>
</feature>
<keyword evidence="3" id="KW-0731">Sigma factor</keyword>
<reference evidence="8" key="1">
    <citation type="submission" date="2018-07" db="EMBL/GenBank/DDBJ databases">
        <authorList>
            <consortium name="Genoscope - CEA"/>
            <person name="William W."/>
        </authorList>
    </citation>
    <scope>NUCLEOTIDE SEQUENCE</scope>
    <source>
        <strain evidence="8">IK1</strain>
    </source>
</reference>
<dbReference type="NCBIfam" id="TIGR02937">
    <property type="entry name" value="sigma70-ECF"/>
    <property type="match status" value="1"/>
</dbReference>
<organism evidence="8">
    <name type="scientific">uncultured Paludibacter sp</name>
    <dbReference type="NCBI Taxonomy" id="497635"/>
    <lineage>
        <taxon>Bacteria</taxon>
        <taxon>Pseudomonadati</taxon>
        <taxon>Bacteroidota</taxon>
        <taxon>Bacteroidia</taxon>
        <taxon>Bacteroidales</taxon>
        <taxon>Paludibacteraceae</taxon>
        <taxon>Paludibacter</taxon>
        <taxon>environmental samples</taxon>
    </lineage>
</organism>
<feature type="domain" description="RNA polymerase sigma-70 region 2" evidence="6">
    <location>
        <begin position="31"/>
        <end position="96"/>
    </location>
</feature>
<proteinExistence type="inferred from homology"/>
<dbReference type="InterPro" id="IPR014284">
    <property type="entry name" value="RNA_pol_sigma-70_dom"/>
</dbReference>
<dbReference type="SUPFAM" id="SSF88946">
    <property type="entry name" value="Sigma2 domain of RNA polymerase sigma factors"/>
    <property type="match status" value="1"/>
</dbReference>
<keyword evidence="5" id="KW-0804">Transcription</keyword>
<evidence type="ECO:0000256" key="5">
    <source>
        <dbReference type="ARBA" id="ARBA00023163"/>
    </source>
</evidence>
<evidence type="ECO:0000259" key="7">
    <source>
        <dbReference type="Pfam" id="PF08281"/>
    </source>
</evidence>
<dbReference type="InterPro" id="IPR039425">
    <property type="entry name" value="RNA_pol_sigma-70-like"/>
</dbReference>
<dbReference type="GO" id="GO:0006352">
    <property type="term" value="P:DNA-templated transcription initiation"/>
    <property type="evidence" value="ECO:0007669"/>
    <property type="project" value="InterPro"/>
</dbReference>
<evidence type="ECO:0000256" key="4">
    <source>
        <dbReference type="ARBA" id="ARBA00023125"/>
    </source>
</evidence>
<dbReference type="Gene3D" id="1.10.1740.10">
    <property type="match status" value="1"/>
</dbReference>
<dbReference type="InterPro" id="IPR036388">
    <property type="entry name" value="WH-like_DNA-bd_sf"/>
</dbReference>
<keyword evidence="2" id="KW-0805">Transcription regulation</keyword>
<dbReference type="InterPro" id="IPR013249">
    <property type="entry name" value="RNA_pol_sigma70_r4_t2"/>
</dbReference>
<protein>
    <submittedName>
        <fullName evidence="8">RNA polymerase, sigma-24 subunit, ECF subfamily</fullName>
    </submittedName>
</protein>
<dbReference type="PANTHER" id="PTHR43133">
    <property type="entry name" value="RNA POLYMERASE ECF-TYPE SIGMA FACTO"/>
    <property type="match status" value="1"/>
</dbReference>
<dbReference type="EMBL" id="UPXZ01000025">
    <property type="protein sequence ID" value="VBB45886.1"/>
    <property type="molecule type" value="Genomic_DNA"/>
</dbReference>
<evidence type="ECO:0000313" key="8">
    <source>
        <dbReference type="EMBL" id="VBB45886.1"/>
    </source>
</evidence>
<dbReference type="CDD" id="cd06171">
    <property type="entry name" value="Sigma70_r4"/>
    <property type="match status" value="1"/>
</dbReference>
<gene>
    <name evidence="8" type="ORF">TRIP_D310281</name>
</gene>
<dbReference type="Pfam" id="PF04542">
    <property type="entry name" value="Sigma70_r2"/>
    <property type="match status" value="1"/>
</dbReference>
<dbReference type="InterPro" id="IPR013325">
    <property type="entry name" value="RNA_pol_sigma_r2"/>
</dbReference>
<dbReference type="SUPFAM" id="SSF88659">
    <property type="entry name" value="Sigma3 and sigma4 domains of RNA polymerase sigma factors"/>
    <property type="match status" value="1"/>
</dbReference>